<dbReference type="Gene3D" id="2.60.40.10">
    <property type="entry name" value="Immunoglobulins"/>
    <property type="match status" value="2"/>
</dbReference>
<keyword evidence="7" id="KW-0106">Calcium</keyword>
<dbReference type="Pfam" id="PF13385">
    <property type="entry name" value="Laminin_G_3"/>
    <property type="match status" value="1"/>
</dbReference>
<dbReference type="InterPro" id="IPR032312">
    <property type="entry name" value="LacZ_4"/>
</dbReference>
<organism evidence="12 13">
    <name type="scientific">Mangrovibacterium diazotrophicum</name>
    <dbReference type="NCBI Taxonomy" id="1261403"/>
    <lineage>
        <taxon>Bacteria</taxon>
        <taxon>Pseudomonadati</taxon>
        <taxon>Bacteroidota</taxon>
        <taxon>Bacteroidia</taxon>
        <taxon>Marinilabiliales</taxon>
        <taxon>Prolixibacteraceae</taxon>
        <taxon>Mangrovibacterium</taxon>
    </lineage>
</organism>
<proteinExistence type="inferred from homology"/>
<reference evidence="12 13" key="1">
    <citation type="submission" date="2018-09" db="EMBL/GenBank/DDBJ databases">
        <title>Genomic Encyclopedia of Archaeal and Bacterial Type Strains, Phase II (KMG-II): from individual species to whole genera.</title>
        <authorList>
            <person name="Goeker M."/>
        </authorList>
    </citation>
    <scope>NUCLEOTIDE SEQUENCE [LARGE SCALE GENOMIC DNA]</scope>
    <source>
        <strain evidence="12 13">DSM 27148</strain>
    </source>
</reference>
<dbReference type="InterPro" id="IPR014718">
    <property type="entry name" value="GH-type_carb-bd"/>
</dbReference>
<dbReference type="InterPro" id="IPR036156">
    <property type="entry name" value="Beta-gal/glucu_dom_sf"/>
</dbReference>
<evidence type="ECO:0000256" key="10">
    <source>
        <dbReference type="RuleBase" id="RU361154"/>
    </source>
</evidence>
<dbReference type="SUPFAM" id="SSF74650">
    <property type="entry name" value="Galactose mutarotase-like"/>
    <property type="match status" value="1"/>
</dbReference>
<dbReference type="SUPFAM" id="SSF51445">
    <property type="entry name" value="(Trans)glycosidases"/>
    <property type="match status" value="1"/>
</dbReference>
<evidence type="ECO:0000256" key="2">
    <source>
        <dbReference type="ARBA" id="ARBA00001913"/>
    </source>
</evidence>
<dbReference type="EMBL" id="RAPN01000001">
    <property type="protein sequence ID" value="RKD90863.1"/>
    <property type="molecule type" value="Genomic_DNA"/>
</dbReference>
<evidence type="ECO:0000256" key="7">
    <source>
        <dbReference type="ARBA" id="ARBA00022837"/>
    </source>
</evidence>
<dbReference type="SUPFAM" id="SSF49303">
    <property type="entry name" value="beta-Galactosidase/glucuronidase domain"/>
    <property type="match status" value="2"/>
</dbReference>
<dbReference type="GO" id="GO:0009341">
    <property type="term" value="C:beta-galactosidase complex"/>
    <property type="evidence" value="ECO:0007669"/>
    <property type="project" value="InterPro"/>
</dbReference>
<dbReference type="InterPro" id="IPR006104">
    <property type="entry name" value="Glyco_hydro_2_N"/>
</dbReference>
<feature type="domain" description="Beta galactosidase small chain/" evidence="11">
    <location>
        <begin position="961"/>
        <end position="1263"/>
    </location>
</feature>
<dbReference type="GO" id="GO:0005990">
    <property type="term" value="P:lactose catabolic process"/>
    <property type="evidence" value="ECO:0007669"/>
    <property type="project" value="TreeGrafter"/>
</dbReference>
<dbReference type="InterPro" id="IPR050347">
    <property type="entry name" value="Bact_Beta-galactosidase"/>
</dbReference>
<evidence type="ECO:0000256" key="5">
    <source>
        <dbReference type="ARBA" id="ARBA00012756"/>
    </source>
</evidence>
<dbReference type="InterPro" id="IPR013783">
    <property type="entry name" value="Ig-like_fold"/>
</dbReference>
<dbReference type="InterPro" id="IPR023232">
    <property type="entry name" value="Glyco_hydro_2_AS"/>
</dbReference>
<comment type="similarity">
    <text evidence="3 10">Belongs to the glycosyl hydrolase 2 family.</text>
</comment>
<dbReference type="SMART" id="SM01038">
    <property type="entry name" value="Bgal_small_N"/>
    <property type="match status" value="1"/>
</dbReference>
<dbReference type="EC" id="3.2.1.23" evidence="5 10"/>
<dbReference type="Gene3D" id="2.60.120.260">
    <property type="entry name" value="Galactose-binding domain-like"/>
    <property type="match status" value="1"/>
</dbReference>
<dbReference type="Pfam" id="PF00703">
    <property type="entry name" value="Glyco_hydro_2"/>
    <property type="match status" value="1"/>
</dbReference>
<keyword evidence="13" id="KW-1185">Reference proteome</keyword>
<dbReference type="Pfam" id="PF16353">
    <property type="entry name" value="LacZ_4"/>
    <property type="match status" value="1"/>
</dbReference>
<gene>
    <name evidence="12" type="ORF">BC643_1208</name>
</gene>
<dbReference type="GO" id="GO:0004565">
    <property type="term" value="F:beta-galactosidase activity"/>
    <property type="evidence" value="ECO:0007669"/>
    <property type="project" value="UniProtKB-EC"/>
</dbReference>
<comment type="catalytic activity">
    <reaction evidence="1 10">
        <text>Hydrolysis of terminal non-reducing beta-D-galactose residues in beta-D-galactosides.</text>
        <dbReference type="EC" id="3.2.1.23"/>
    </reaction>
</comment>
<comment type="subunit">
    <text evidence="4">Monomer.</text>
</comment>
<sequence length="1267" mass="145134">MKRQLLLLIGIISNLYGFCQSTGYLHNLSNYIENINVLEEGQEKAHAYHIPKAHLLLNGKWKFTYSDTPWGIPDDFYKMSFDDSAWDTIKVPSNWEMEGFGDKFFRNVGTGFPLGRMGRRTSADSHKSTTLDDDYVPVKPGEVPYEWNPTGAYRTSFEMPLDWDGKEVFLRFEKVASASFVWVNGKQVGYNEGSHEPSEYNVTSYLQKGKNTIAILVTKFSDAYYLEGVDAWRLAGIFDDVTVFATPKQRIFDWQIITDLDDSFIDADLLLDVDVKGYDTAKEKFQIKATLTRNNQEIFSSASSLFVVSEDSIQTVSFKEFVTNPRKWTSETPDLYNLTIELFDQYGSMVDALDTRIGFKETQIVGNTFYLNGVPLKVNAINSHMQHPEMGHYVDEETIRRDLELLKQFNFNAVRTSHYPPTNKYIELADEYGLFIIDEVSDEAHQSPYLSGKSDFVEMYRDRTRKLVLRDRNHPCVLLWSAGNESGEGKNINEVVKLGKELDPTRYWMYGGNAPVHSAEDIIGPRYPTPIELEMHIGLNKEDNRPSFMDEYLAVTGNGGGELDEYWRVIYSHSRLMGGAIWDFVSTGVTEPIRRLDDLSEYKTPVHIMGNAKLVDGKNGKAIDLNGHDQWIEVYRAENTEISGDKLSLTLDVFPRNLARLGGYYITKGNNQFGINQKGKNELEFYLFNGERQVVTAPLPDDWEYHWHNITAVYNGTEMKLYIDGEVKVSKVTTGAIVNLPFPLNIGRNAEKHGDGTSEYICDALIDNVGVFTKEINPFSTIDKSDADLWLDFESESREGNFYSYGIGARTYGAIWPDRKPQPEMWQMKKTCQPLAFELIDKEKGVIQVWNHSHFLNASHWETTWTLTEDEKVLQSGKLDLNIRPQERGNITVPFKRPAVKAGKEYRLNISSCLKEDELWAPTGFEISWEQFEFKDWYQNNAVAKKSHHEVSLISDSTYFIVRGKDFSYNFDKKSGELVSLKINGDELLRSPLRLNVWRAPIANELDSWNSSSFKNSGWKSEYGDVIATEYYSNGLHNLKHYPLEVRATESNGNVYIYAREFVLLNGGTLEFAQLDKYIMGAKYNGFENIYEYRINGDGEINIEHSFLPQGTMPQFLPRVGLTLKLNNQFSQVEWYGRGPQENYPDRKTGYKVGIYSSTVEDMYEPYLIPQENGLRTDNRWLEIADEKGNGLKFSMDRYFNFSTSIYSTENLTKALYTYQLEKDSAVTVNLDYATTGVGGTARGILNAYRVYPTGYHREITISPLRK</sequence>
<dbReference type="GO" id="GO:0030246">
    <property type="term" value="F:carbohydrate binding"/>
    <property type="evidence" value="ECO:0007669"/>
    <property type="project" value="InterPro"/>
</dbReference>
<comment type="cofactor">
    <cofactor evidence="2">
        <name>Ca(2+)</name>
        <dbReference type="ChEBI" id="CHEBI:29108"/>
    </cofactor>
</comment>
<accession>A0A419W5X2</accession>
<keyword evidence="6 10" id="KW-0378">Hydrolase</keyword>
<evidence type="ECO:0000313" key="12">
    <source>
        <dbReference type="EMBL" id="RKD90863.1"/>
    </source>
</evidence>
<dbReference type="OrthoDB" id="9801077at2"/>
<dbReference type="PANTHER" id="PTHR46323:SF2">
    <property type="entry name" value="BETA-GALACTOSIDASE"/>
    <property type="match status" value="1"/>
</dbReference>
<dbReference type="Pfam" id="PF02837">
    <property type="entry name" value="Glyco_hydro_2_N"/>
    <property type="match status" value="2"/>
</dbReference>
<dbReference type="InterPro" id="IPR006103">
    <property type="entry name" value="Glyco_hydro_2_cat"/>
</dbReference>
<dbReference type="Gene3D" id="2.60.120.200">
    <property type="match status" value="1"/>
</dbReference>
<dbReference type="InterPro" id="IPR023230">
    <property type="entry name" value="Glyco_hydro_2_CS"/>
</dbReference>
<dbReference type="AlphaFoldDB" id="A0A419W5X2"/>
<dbReference type="InterPro" id="IPR006101">
    <property type="entry name" value="Glyco_hydro_2"/>
</dbReference>
<evidence type="ECO:0000313" key="13">
    <source>
        <dbReference type="Proteomes" id="UP000283387"/>
    </source>
</evidence>
<dbReference type="InterPro" id="IPR013320">
    <property type="entry name" value="ConA-like_dom_sf"/>
</dbReference>
<dbReference type="PANTHER" id="PTHR46323">
    <property type="entry name" value="BETA-GALACTOSIDASE"/>
    <property type="match status" value="1"/>
</dbReference>
<comment type="caution">
    <text evidence="12">The sequence shown here is derived from an EMBL/GenBank/DDBJ whole genome shotgun (WGS) entry which is preliminary data.</text>
</comment>
<evidence type="ECO:0000256" key="4">
    <source>
        <dbReference type="ARBA" id="ARBA00011245"/>
    </source>
</evidence>
<dbReference type="Pfam" id="PF02836">
    <property type="entry name" value="Glyco_hydro_2_C"/>
    <property type="match status" value="1"/>
</dbReference>
<evidence type="ECO:0000256" key="1">
    <source>
        <dbReference type="ARBA" id="ARBA00001412"/>
    </source>
</evidence>
<dbReference type="Pfam" id="PF02929">
    <property type="entry name" value="Bgal_small_N"/>
    <property type="match status" value="1"/>
</dbReference>
<name>A0A419W5X2_9BACT</name>
<dbReference type="InterPro" id="IPR011013">
    <property type="entry name" value="Gal_mutarotase_sf_dom"/>
</dbReference>
<evidence type="ECO:0000256" key="6">
    <source>
        <dbReference type="ARBA" id="ARBA00022801"/>
    </source>
</evidence>
<evidence type="ECO:0000256" key="9">
    <source>
        <dbReference type="ARBA" id="ARBA00032230"/>
    </source>
</evidence>
<dbReference type="PROSITE" id="PS00719">
    <property type="entry name" value="GLYCOSYL_HYDROL_F2_1"/>
    <property type="match status" value="1"/>
</dbReference>
<dbReference type="InterPro" id="IPR008979">
    <property type="entry name" value="Galactose-bd-like_sf"/>
</dbReference>
<dbReference type="Gene3D" id="3.20.20.80">
    <property type="entry name" value="Glycosidases"/>
    <property type="match status" value="1"/>
</dbReference>
<dbReference type="RefSeq" id="WP_120272225.1">
    <property type="nucleotide sequence ID" value="NZ_RAPN01000001.1"/>
</dbReference>
<dbReference type="SUPFAM" id="SSF49899">
    <property type="entry name" value="Concanavalin A-like lectins/glucanases"/>
    <property type="match status" value="1"/>
</dbReference>
<dbReference type="Gene3D" id="2.70.98.10">
    <property type="match status" value="1"/>
</dbReference>
<keyword evidence="8 10" id="KW-0326">Glycosidase</keyword>
<dbReference type="PROSITE" id="PS00608">
    <property type="entry name" value="GLYCOSYL_HYDROL_F2_2"/>
    <property type="match status" value="1"/>
</dbReference>
<dbReference type="PRINTS" id="PR00132">
    <property type="entry name" value="GLHYDRLASE2"/>
</dbReference>
<dbReference type="InterPro" id="IPR004199">
    <property type="entry name" value="B-gal_small/dom_5"/>
</dbReference>
<protein>
    <recommendedName>
        <fullName evidence="5 10">Beta-galactosidase</fullName>
        <ecNumber evidence="5 10">3.2.1.23</ecNumber>
    </recommendedName>
    <alternativeName>
        <fullName evidence="9 10">Lactase</fullName>
    </alternativeName>
</protein>
<evidence type="ECO:0000259" key="11">
    <source>
        <dbReference type="SMART" id="SM01038"/>
    </source>
</evidence>
<dbReference type="InterPro" id="IPR017853">
    <property type="entry name" value="GH"/>
</dbReference>
<evidence type="ECO:0000256" key="3">
    <source>
        <dbReference type="ARBA" id="ARBA00007401"/>
    </source>
</evidence>
<dbReference type="SUPFAM" id="SSF49785">
    <property type="entry name" value="Galactose-binding domain-like"/>
    <property type="match status" value="1"/>
</dbReference>
<dbReference type="Proteomes" id="UP000283387">
    <property type="component" value="Unassembled WGS sequence"/>
</dbReference>
<dbReference type="InterPro" id="IPR006102">
    <property type="entry name" value="Ig-like_GH2"/>
</dbReference>
<evidence type="ECO:0000256" key="8">
    <source>
        <dbReference type="ARBA" id="ARBA00023295"/>
    </source>
</evidence>